<evidence type="ECO:0000313" key="3">
    <source>
        <dbReference type="Proteomes" id="UP000177515"/>
    </source>
</evidence>
<proteinExistence type="predicted"/>
<keyword evidence="3" id="KW-1185">Reference proteome</keyword>
<reference evidence="2 3" key="1">
    <citation type="submission" date="2016-10" db="EMBL/GenBank/DDBJ databases">
        <title>Complete genome sequences of three Cupriavidus strains isolated from various Malaysian environments.</title>
        <authorList>
            <person name="Abdullah A.A.-A."/>
            <person name="Shafie N.A.H."/>
            <person name="Lau N.S."/>
        </authorList>
    </citation>
    <scope>NUCLEOTIDE SEQUENCE [LARGE SCALE GENOMIC DNA]</scope>
    <source>
        <strain evidence="2 3">USMAA1020</strain>
    </source>
</reference>
<dbReference type="Pfam" id="PF09361">
    <property type="entry name" value="Phasin_2"/>
    <property type="match status" value="1"/>
</dbReference>
<feature type="domain" description="Phasin" evidence="1">
    <location>
        <begin position="8"/>
        <end position="106"/>
    </location>
</feature>
<evidence type="ECO:0000313" key="2">
    <source>
        <dbReference type="EMBL" id="AOZ10623.1"/>
    </source>
</evidence>
<dbReference type="NCBIfam" id="TIGR01841">
    <property type="entry name" value="phasin"/>
    <property type="match status" value="1"/>
</dbReference>
<sequence>MQASDLESLKAVQAASFDIVVGLTTKTLNACEQLTALGMQMLSESLAASQKHVLKAATVKDVPELVALQMSLVEPATESMRSCALRLCEIAAGARAEYQKVAQAHFDSSLRNMQQAFDKAQGAPIRTDGTWSAWQSTLASTAAFYDSMQQATRYAIELAEHQVIDAATAASSAARKINAESARTEARR</sequence>
<name>A0ABN4TUE0_9BURK</name>
<organism evidence="2 3">
    <name type="scientific">Cupriavidus malaysiensis</name>
    <dbReference type="NCBI Taxonomy" id="367825"/>
    <lineage>
        <taxon>Bacteria</taxon>
        <taxon>Pseudomonadati</taxon>
        <taxon>Pseudomonadota</taxon>
        <taxon>Betaproteobacteria</taxon>
        <taxon>Burkholderiales</taxon>
        <taxon>Burkholderiaceae</taxon>
        <taxon>Cupriavidus</taxon>
    </lineage>
</organism>
<dbReference type="EMBL" id="CP017755">
    <property type="protein sequence ID" value="AOZ10623.1"/>
    <property type="molecule type" value="Genomic_DNA"/>
</dbReference>
<protein>
    <recommendedName>
        <fullName evidence="1">Phasin domain-containing protein</fullName>
    </recommendedName>
</protein>
<dbReference type="InterPro" id="IPR010127">
    <property type="entry name" value="Phasin_subfam-1"/>
</dbReference>
<gene>
    <name evidence="2" type="ORF">BKK80_34375</name>
</gene>
<accession>A0ABN4TUE0</accession>
<evidence type="ECO:0000259" key="1">
    <source>
        <dbReference type="Pfam" id="PF09361"/>
    </source>
</evidence>
<dbReference type="InterPro" id="IPR018968">
    <property type="entry name" value="Phasin"/>
</dbReference>
<dbReference type="Proteomes" id="UP000177515">
    <property type="component" value="Chromosome 2"/>
</dbReference>